<evidence type="ECO:0000256" key="2">
    <source>
        <dbReference type="SAM" id="Phobius"/>
    </source>
</evidence>
<accession>A0A7S1KU21</accession>
<feature type="transmembrane region" description="Helical" evidence="2">
    <location>
        <begin position="291"/>
        <end position="311"/>
    </location>
</feature>
<feature type="transmembrane region" description="Helical" evidence="2">
    <location>
        <begin position="495"/>
        <end position="515"/>
    </location>
</feature>
<feature type="domain" description="Guanylate cyclase" evidence="3">
    <location>
        <begin position="610"/>
        <end position="738"/>
    </location>
</feature>
<dbReference type="CDD" id="cd07302">
    <property type="entry name" value="CHD"/>
    <property type="match status" value="2"/>
</dbReference>
<dbReference type="SUPFAM" id="SSF55073">
    <property type="entry name" value="Nucleotide cyclase"/>
    <property type="match status" value="2"/>
</dbReference>
<dbReference type="PROSITE" id="PS50125">
    <property type="entry name" value="GUANYLATE_CYCLASE_2"/>
    <property type="match status" value="2"/>
</dbReference>
<dbReference type="InterPro" id="IPR029787">
    <property type="entry name" value="Nucleotide_cyclase"/>
</dbReference>
<feature type="transmembrane region" description="Helical" evidence="2">
    <location>
        <begin position="979"/>
        <end position="1001"/>
    </location>
</feature>
<dbReference type="GO" id="GO:0004383">
    <property type="term" value="F:guanylate cyclase activity"/>
    <property type="evidence" value="ECO:0007669"/>
    <property type="project" value="TreeGrafter"/>
</dbReference>
<dbReference type="EMBL" id="HBGD01009954">
    <property type="protein sequence ID" value="CAD9084929.1"/>
    <property type="molecule type" value="Transcribed_RNA"/>
</dbReference>
<dbReference type="PANTHER" id="PTHR45655:SF13">
    <property type="entry name" value="SOLUBLE GUANYLATE CYCLASE GCY-32-RELATED"/>
    <property type="match status" value="1"/>
</dbReference>
<proteinExistence type="predicted"/>
<feature type="transmembrane region" description="Helical" evidence="2">
    <location>
        <begin position="331"/>
        <end position="358"/>
    </location>
</feature>
<evidence type="ECO:0000259" key="3">
    <source>
        <dbReference type="PROSITE" id="PS50125"/>
    </source>
</evidence>
<evidence type="ECO:0000256" key="1">
    <source>
        <dbReference type="SAM" id="MobiDB-lite"/>
    </source>
</evidence>
<dbReference type="Pfam" id="PF00211">
    <property type="entry name" value="Guanylate_cyc"/>
    <property type="match status" value="2"/>
</dbReference>
<feature type="transmembrane region" description="Helical" evidence="2">
    <location>
        <begin position="445"/>
        <end position="466"/>
    </location>
</feature>
<feature type="region of interest" description="Disordered" evidence="1">
    <location>
        <begin position="1"/>
        <end position="107"/>
    </location>
</feature>
<feature type="compositionally biased region" description="Polar residues" evidence="1">
    <location>
        <begin position="1"/>
        <end position="14"/>
    </location>
</feature>
<keyword evidence="2" id="KW-0812">Transmembrane</keyword>
<sequence length="1382" mass="157793">MSDIESQLSQTSRTSSHHADVHNRVDDEQPITEIIELAAPEDEEEQTEVQLMLDEPDDVHDKQEGSPSSSGAQDHELIDYRVSSSEHIASTPATPTQEPLLQKSRGTNEQYIEELQVINEETDNAPQVDENPSPALSAPIIPMNARYECEDNSSDSDDSSSNSSSSLNSKVVLASVFTKTEVTPFGSSEQETVEETVTFGRPTIPQLPTATPTEKFSLPGTFLPTLDSHSQRKSAPMAKSPLIPYLEAPLLPSVSSDHNAITHEYDNIYLERAYLKYLYFINDDSLFGRNWFRMLLMSFIWLVYIVVDVVARIDFAPSFSVQLNKFDAVLYIRLGLRCSCFVCHWLLAIMLFILEVVVRQAEQKKKRQELMGEMNSFGEALSRASTFGQKKSAKEILELKKSMSGKNLKSLKSLRKMSDASKSQLFGITELTTKQLRVSLRILEWLLMIFIAFYYFCVAGIVQLRFFYPEQFYYRTDALICTLVLIVVPRIQIRMYLLTVWVMFVTLSTVSILFFSTGVIPSSTFNMTVVVTSVAIYMIFFLWMILQFFVMEKVRRSRFWNQFWRNEERILHEKEKDRYNQLIRNIVPHRFSKYELRNHARFFSKAENKTVVMSNLVDFTAFTKNKSSEEIFTVLSELYDCFDSITLVFSVTKVKTFGDQYFGVCLHSSEGISSELIASAFGFLMLETVQQMNGDNESDTLSLQVAVTNGDLAISTIGENLITFDVFGQPVQDALQILKEKRKNIVQMSSGVATNIASFFSCIEVLDQSPDTHFQTFTLKEPTAHVGSLLDKARPIVQKVRTLSQLISDHVKPYSVPLDQFRVSPLKSSPLNPGKNNVRKSDAGPVVQKSSISKFGGNQKSLTNDTVLEFGSQLDEMANDKVCLLNNVNVQTRFDKEFEIRFLDKIKQKVLPNDYSRYLSKILLIFRNRHLFYQFSVEQYQELKTFTKLTFVLMFVLSAAQMTMLTATFPENRTEGAHIVQYCYVTFTFLLAASFLIPMLADRFVVGYVYSLLVALVHTLIPASLLMLPQTKIHFALEVSVIFSLAVINGLHLVHHWIRQTMSTFVVLYAFIMTPLFTDTLRWDQYFNITFAYVLLCVYSYRFSSQILRLFALQHDLAKEEKVHESAFKNSKYIIYSAIPERIIEKLQDEEGVVSETLKNGSILFVEVFNLDSLYSQDRLVDVVYILNELYNAFDRIINENDCVKLKSYYFSYSAFCFSKNKKNHKHVSTLCKCAMAMIVEARKILHKHNTNANVKIGIQVTDKNLDYLRGGIVGKMSHSYEIVGNTVTYARNLARTSDPFKIQVDQYTNTFLESTYDLEMRGEVTLTGLVGAVKIGNQQVQTYFVLRKHTLATLDNDENVEDAGDDEQDISDTELVELWPI</sequence>
<name>A0A7S1KU21_9EUKA</name>
<dbReference type="GO" id="GO:0070482">
    <property type="term" value="P:response to oxygen levels"/>
    <property type="evidence" value="ECO:0007669"/>
    <property type="project" value="TreeGrafter"/>
</dbReference>
<organism evidence="4">
    <name type="scientific">Percolomonas cosmopolitus</name>
    <dbReference type="NCBI Taxonomy" id="63605"/>
    <lineage>
        <taxon>Eukaryota</taxon>
        <taxon>Discoba</taxon>
        <taxon>Heterolobosea</taxon>
        <taxon>Tetramitia</taxon>
        <taxon>Eutetramitia</taxon>
        <taxon>Percolomonadidae</taxon>
        <taxon>Percolomonas</taxon>
    </lineage>
</organism>
<gene>
    <name evidence="4" type="ORF">PCOS0759_LOCUS8183</name>
</gene>
<keyword evidence="2" id="KW-0472">Membrane</keyword>
<protein>
    <recommendedName>
        <fullName evidence="3">Guanylate cyclase domain-containing protein</fullName>
    </recommendedName>
</protein>
<feature type="transmembrane region" description="Helical" evidence="2">
    <location>
        <begin position="1061"/>
        <end position="1077"/>
    </location>
</feature>
<feature type="transmembrane region" description="Helical" evidence="2">
    <location>
        <begin position="472"/>
        <end position="488"/>
    </location>
</feature>
<feature type="region of interest" description="Disordered" evidence="1">
    <location>
        <begin position="827"/>
        <end position="852"/>
    </location>
</feature>
<keyword evidence="2" id="KW-1133">Transmembrane helix</keyword>
<reference evidence="4" key="1">
    <citation type="submission" date="2021-01" db="EMBL/GenBank/DDBJ databases">
        <authorList>
            <person name="Corre E."/>
            <person name="Pelletier E."/>
            <person name="Niang G."/>
            <person name="Scheremetjew M."/>
            <person name="Finn R."/>
            <person name="Kale V."/>
            <person name="Holt S."/>
            <person name="Cochrane G."/>
            <person name="Meng A."/>
            <person name="Brown T."/>
            <person name="Cohen L."/>
        </authorList>
    </citation>
    <scope>NUCLEOTIDE SEQUENCE</scope>
    <source>
        <strain evidence="4">WS</strain>
    </source>
</reference>
<feature type="transmembrane region" description="Helical" evidence="2">
    <location>
        <begin position="949"/>
        <end position="967"/>
    </location>
</feature>
<dbReference type="GO" id="GO:0008074">
    <property type="term" value="C:guanylate cyclase complex, soluble"/>
    <property type="evidence" value="ECO:0007669"/>
    <property type="project" value="TreeGrafter"/>
</dbReference>
<feature type="compositionally biased region" description="Basic and acidic residues" evidence="1">
    <location>
        <begin position="17"/>
        <end position="27"/>
    </location>
</feature>
<dbReference type="InterPro" id="IPR001054">
    <property type="entry name" value="A/G_cyclase"/>
</dbReference>
<dbReference type="GO" id="GO:0019934">
    <property type="term" value="P:cGMP-mediated signaling"/>
    <property type="evidence" value="ECO:0007669"/>
    <property type="project" value="TreeGrafter"/>
</dbReference>
<dbReference type="Gene3D" id="3.30.70.1230">
    <property type="entry name" value="Nucleotide cyclase"/>
    <property type="match status" value="2"/>
</dbReference>
<feature type="transmembrane region" description="Helical" evidence="2">
    <location>
        <begin position="527"/>
        <end position="550"/>
    </location>
</feature>
<evidence type="ECO:0000313" key="4">
    <source>
        <dbReference type="EMBL" id="CAD9084929.1"/>
    </source>
</evidence>
<feature type="transmembrane region" description="Helical" evidence="2">
    <location>
        <begin position="1008"/>
        <end position="1027"/>
    </location>
</feature>
<feature type="compositionally biased region" description="Polar residues" evidence="1">
    <location>
        <begin position="82"/>
        <end position="107"/>
    </location>
</feature>
<dbReference type="PANTHER" id="PTHR45655">
    <property type="entry name" value="GUANYLATE CYCLASE SOLUBLE SUBUNIT BETA-2"/>
    <property type="match status" value="1"/>
</dbReference>
<feature type="transmembrane region" description="Helical" evidence="2">
    <location>
        <begin position="1033"/>
        <end position="1054"/>
    </location>
</feature>
<feature type="domain" description="Guanylate cyclase" evidence="3">
    <location>
        <begin position="1162"/>
        <end position="1295"/>
    </location>
</feature>